<dbReference type="RefSeq" id="WP_123253380.1">
    <property type="nucleotide sequence ID" value="NZ_RJLR01000049.1"/>
</dbReference>
<dbReference type="Gene3D" id="3.40.50.2300">
    <property type="match status" value="1"/>
</dbReference>
<protein>
    <submittedName>
        <fullName evidence="1">Response regulator</fullName>
    </submittedName>
</protein>
<gene>
    <name evidence="1" type="ORF">EF878_20140</name>
</gene>
<dbReference type="EMBL" id="RJLR01000049">
    <property type="protein sequence ID" value="RNM02382.1"/>
    <property type="molecule type" value="Genomic_DNA"/>
</dbReference>
<dbReference type="SUPFAM" id="SSF52172">
    <property type="entry name" value="CheY-like"/>
    <property type="match status" value="1"/>
</dbReference>
<organism evidence="1 2">
    <name type="scientific">Dickeya undicola</name>
    <dbReference type="NCBI Taxonomy" id="1577887"/>
    <lineage>
        <taxon>Bacteria</taxon>
        <taxon>Pseudomonadati</taxon>
        <taxon>Pseudomonadota</taxon>
        <taxon>Gammaproteobacteria</taxon>
        <taxon>Enterobacterales</taxon>
        <taxon>Pectobacteriaceae</taxon>
        <taxon>Dickeya</taxon>
    </lineage>
</organism>
<proteinExistence type="predicted"/>
<accession>A0A3N0FQN0</accession>
<dbReference type="AlphaFoldDB" id="A0A3N0FQN0"/>
<sequence>MSMVFKILWIEDDNEYLESLDLDMVRNHIKSNGFKTDFEFRTSEEQINMQIDGMQYDMIVTDYHITNDGPSGVEVIRSIQEKQCFTDVIFYSGKSSSILREEAFKKELDGVFFSSKDSEPLLQKLCQIFDLNIKRLMSIDNIRGLVMSGVADLDKRLLSIISELNKHIEEEGKLVLRKSIINNLAPQYRNVKSYFIAEDSSLKGLFDGISDKFDSLEPNHLNELLSHRTFSSFKRVEAIEKICSIIKVDKKSLIEEIKNLLDWRNALAHQNPIKIENGIKYFEIKKRECPFGDEEARRILFQLRDLDETLNHFFEPVK</sequence>
<reference evidence="1 2" key="1">
    <citation type="submission" date="2018-11" db="EMBL/GenBank/DDBJ databases">
        <title>Characterization of surface water Dickeya isolates.</title>
        <authorList>
            <person name="Van Gijsegem F."/>
            <person name="Pedron J."/>
        </authorList>
    </citation>
    <scope>NUCLEOTIDE SEQUENCE [LARGE SCALE GENOMIC DNA]</scope>
    <source>
        <strain evidence="1 2">FVG1-MFV-O17</strain>
    </source>
</reference>
<name>A0A3N0FQN0_9GAMM</name>
<dbReference type="Proteomes" id="UP000276061">
    <property type="component" value="Unassembled WGS sequence"/>
</dbReference>
<evidence type="ECO:0000313" key="1">
    <source>
        <dbReference type="EMBL" id="RNM02382.1"/>
    </source>
</evidence>
<comment type="caution">
    <text evidence="1">The sequence shown here is derived from an EMBL/GenBank/DDBJ whole genome shotgun (WGS) entry which is preliminary data.</text>
</comment>
<evidence type="ECO:0000313" key="2">
    <source>
        <dbReference type="Proteomes" id="UP000276061"/>
    </source>
</evidence>
<dbReference type="InterPro" id="IPR011006">
    <property type="entry name" value="CheY-like_superfamily"/>
</dbReference>
<dbReference type="OrthoDB" id="7284229at2"/>